<dbReference type="OrthoDB" id="4167046at2759"/>
<feature type="transmembrane region" description="Helical" evidence="1">
    <location>
        <begin position="65"/>
        <end position="84"/>
    </location>
</feature>
<proteinExistence type="predicted"/>
<keyword evidence="1" id="KW-0472">Membrane</keyword>
<dbReference type="EMBL" id="ML976656">
    <property type="protein sequence ID" value="KAF1980323.1"/>
    <property type="molecule type" value="Genomic_DNA"/>
</dbReference>
<feature type="transmembrane region" description="Helical" evidence="1">
    <location>
        <begin position="91"/>
        <end position="117"/>
    </location>
</feature>
<evidence type="ECO:0000256" key="1">
    <source>
        <dbReference type="SAM" id="Phobius"/>
    </source>
</evidence>
<keyword evidence="3" id="KW-1185">Reference proteome</keyword>
<evidence type="ECO:0000313" key="3">
    <source>
        <dbReference type="Proteomes" id="UP000800036"/>
    </source>
</evidence>
<evidence type="ECO:0000313" key="2">
    <source>
        <dbReference type="EMBL" id="KAF1980323.1"/>
    </source>
</evidence>
<feature type="transmembrane region" description="Helical" evidence="1">
    <location>
        <begin position="21"/>
        <end position="45"/>
    </location>
</feature>
<protein>
    <recommendedName>
        <fullName evidence="4">MARVEL domain-containing protein</fullName>
    </recommendedName>
</protein>
<sequence length="178" mass="20231">MRWYPSDPRWHGAQRHYFNFAAVHSLILIIYVVLVIVEGVLMRRWTSDWGYGSRASTPYDFWARHGPYLLLDAALSLVSAWFIHRSKWHPVAALVTSVLAVCLWLCACLLNALLAYYSEYSFAERGEWEKIAYAQAAMQGLLVVCYAGMVGCAGKAVGVWKAERRVRRAEERVGGLVM</sequence>
<keyword evidence="1" id="KW-0812">Transmembrane</keyword>
<reference evidence="2" key="1">
    <citation type="journal article" date="2020" name="Stud. Mycol.">
        <title>101 Dothideomycetes genomes: a test case for predicting lifestyles and emergence of pathogens.</title>
        <authorList>
            <person name="Haridas S."/>
            <person name="Albert R."/>
            <person name="Binder M."/>
            <person name="Bloem J."/>
            <person name="Labutti K."/>
            <person name="Salamov A."/>
            <person name="Andreopoulos B."/>
            <person name="Baker S."/>
            <person name="Barry K."/>
            <person name="Bills G."/>
            <person name="Bluhm B."/>
            <person name="Cannon C."/>
            <person name="Castanera R."/>
            <person name="Culley D."/>
            <person name="Daum C."/>
            <person name="Ezra D."/>
            <person name="Gonzalez J."/>
            <person name="Henrissat B."/>
            <person name="Kuo A."/>
            <person name="Liang C."/>
            <person name="Lipzen A."/>
            <person name="Lutzoni F."/>
            <person name="Magnuson J."/>
            <person name="Mondo S."/>
            <person name="Nolan M."/>
            <person name="Ohm R."/>
            <person name="Pangilinan J."/>
            <person name="Park H.-J."/>
            <person name="Ramirez L."/>
            <person name="Alfaro M."/>
            <person name="Sun H."/>
            <person name="Tritt A."/>
            <person name="Yoshinaga Y."/>
            <person name="Zwiers L.-H."/>
            <person name="Turgeon B."/>
            <person name="Goodwin S."/>
            <person name="Spatafora J."/>
            <person name="Crous P."/>
            <person name="Grigoriev I."/>
        </authorList>
    </citation>
    <scope>NUCLEOTIDE SEQUENCE</scope>
    <source>
        <strain evidence="2">CBS 107.79</strain>
    </source>
</reference>
<evidence type="ECO:0008006" key="4">
    <source>
        <dbReference type="Google" id="ProtNLM"/>
    </source>
</evidence>
<accession>A0A6A5VRI6</accession>
<gene>
    <name evidence="2" type="ORF">BU23DRAFT_594577</name>
</gene>
<dbReference type="AlphaFoldDB" id="A0A6A5VRI6"/>
<keyword evidence="1" id="KW-1133">Transmembrane helix</keyword>
<dbReference type="Proteomes" id="UP000800036">
    <property type="component" value="Unassembled WGS sequence"/>
</dbReference>
<name>A0A6A5VRI6_9PLEO</name>
<feature type="transmembrane region" description="Helical" evidence="1">
    <location>
        <begin position="137"/>
        <end position="158"/>
    </location>
</feature>
<organism evidence="2 3">
    <name type="scientific">Bimuria novae-zelandiae CBS 107.79</name>
    <dbReference type="NCBI Taxonomy" id="1447943"/>
    <lineage>
        <taxon>Eukaryota</taxon>
        <taxon>Fungi</taxon>
        <taxon>Dikarya</taxon>
        <taxon>Ascomycota</taxon>
        <taxon>Pezizomycotina</taxon>
        <taxon>Dothideomycetes</taxon>
        <taxon>Pleosporomycetidae</taxon>
        <taxon>Pleosporales</taxon>
        <taxon>Massarineae</taxon>
        <taxon>Didymosphaeriaceae</taxon>
        <taxon>Bimuria</taxon>
    </lineage>
</organism>